<comment type="caution">
    <text evidence="6">The sequence shown here is derived from an EMBL/GenBank/DDBJ whole genome shotgun (WGS) entry which is preliminary data.</text>
</comment>
<dbReference type="InterPro" id="IPR050109">
    <property type="entry name" value="HTH-type_TetR-like_transc_reg"/>
</dbReference>
<evidence type="ECO:0000256" key="4">
    <source>
        <dbReference type="PROSITE-ProRule" id="PRU00335"/>
    </source>
</evidence>
<dbReference type="GO" id="GO:0000976">
    <property type="term" value="F:transcription cis-regulatory region binding"/>
    <property type="evidence" value="ECO:0007669"/>
    <property type="project" value="TreeGrafter"/>
</dbReference>
<evidence type="ECO:0000256" key="3">
    <source>
        <dbReference type="ARBA" id="ARBA00023163"/>
    </source>
</evidence>
<dbReference type="GO" id="GO:0003700">
    <property type="term" value="F:DNA-binding transcription factor activity"/>
    <property type="evidence" value="ECO:0007669"/>
    <property type="project" value="TreeGrafter"/>
</dbReference>
<dbReference type="RefSeq" id="WP_139081302.1">
    <property type="nucleotide sequence ID" value="NZ_VDFV01000009.1"/>
</dbReference>
<dbReference type="Pfam" id="PF13305">
    <property type="entry name" value="TetR_C_33"/>
    <property type="match status" value="1"/>
</dbReference>
<feature type="domain" description="HTH tetR-type" evidence="5">
    <location>
        <begin position="10"/>
        <end position="70"/>
    </location>
</feature>
<dbReference type="InterPro" id="IPR036271">
    <property type="entry name" value="Tet_transcr_reg_TetR-rel_C_sf"/>
</dbReference>
<evidence type="ECO:0000256" key="2">
    <source>
        <dbReference type="ARBA" id="ARBA00023125"/>
    </source>
</evidence>
<dbReference type="SUPFAM" id="SSF48498">
    <property type="entry name" value="Tetracyclin repressor-like, C-terminal domain"/>
    <property type="match status" value="1"/>
</dbReference>
<evidence type="ECO:0000259" key="5">
    <source>
        <dbReference type="PROSITE" id="PS50977"/>
    </source>
</evidence>
<accession>A0A5C4NE72</accession>
<protein>
    <submittedName>
        <fullName evidence="6">TetR/AcrR family transcriptional regulator</fullName>
    </submittedName>
</protein>
<dbReference type="EMBL" id="VDFV01000009">
    <property type="protein sequence ID" value="TNC72185.1"/>
    <property type="molecule type" value="Genomic_DNA"/>
</dbReference>
<dbReference type="InterPro" id="IPR009057">
    <property type="entry name" value="Homeodomain-like_sf"/>
</dbReference>
<evidence type="ECO:0000313" key="6">
    <source>
        <dbReference type="EMBL" id="TNC72185.1"/>
    </source>
</evidence>
<keyword evidence="1" id="KW-0805">Transcription regulation</keyword>
<keyword evidence="3" id="KW-0804">Transcription</keyword>
<dbReference type="InterPro" id="IPR001647">
    <property type="entry name" value="HTH_TetR"/>
</dbReference>
<dbReference type="AlphaFoldDB" id="A0A5C4NE72"/>
<evidence type="ECO:0000256" key="1">
    <source>
        <dbReference type="ARBA" id="ARBA00023015"/>
    </source>
</evidence>
<evidence type="ECO:0000313" key="7">
    <source>
        <dbReference type="Proteomes" id="UP000305709"/>
    </source>
</evidence>
<dbReference type="PANTHER" id="PTHR30055">
    <property type="entry name" value="HTH-TYPE TRANSCRIPTIONAL REGULATOR RUTR"/>
    <property type="match status" value="1"/>
</dbReference>
<dbReference type="OrthoDB" id="7223515at2"/>
<dbReference type="PROSITE" id="PS50977">
    <property type="entry name" value="HTH_TETR_2"/>
    <property type="match status" value="1"/>
</dbReference>
<dbReference type="Proteomes" id="UP000305709">
    <property type="component" value="Unassembled WGS sequence"/>
</dbReference>
<name>A0A5C4NE72_9RHOB</name>
<dbReference type="PANTHER" id="PTHR30055:SF234">
    <property type="entry name" value="HTH-TYPE TRANSCRIPTIONAL REGULATOR BETI"/>
    <property type="match status" value="1"/>
</dbReference>
<dbReference type="Gene3D" id="1.10.357.10">
    <property type="entry name" value="Tetracycline Repressor, domain 2"/>
    <property type="match status" value="1"/>
</dbReference>
<organism evidence="6 7">
    <name type="scientific">Rubellimicrobium roseum</name>
    <dbReference type="NCBI Taxonomy" id="687525"/>
    <lineage>
        <taxon>Bacteria</taxon>
        <taxon>Pseudomonadati</taxon>
        <taxon>Pseudomonadota</taxon>
        <taxon>Alphaproteobacteria</taxon>
        <taxon>Rhodobacterales</taxon>
        <taxon>Roseobacteraceae</taxon>
        <taxon>Rubellimicrobium</taxon>
    </lineage>
</organism>
<reference evidence="6 7" key="1">
    <citation type="submission" date="2019-06" db="EMBL/GenBank/DDBJ databases">
        <authorList>
            <person name="Jiang L."/>
        </authorList>
    </citation>
    <scope>NUCLEOTIDE SEQUENCE [LARGE SCALE GENOMIC DNA]</scope>
    <source>
        <strain evidence="6 7">YIM 48858</strain>
    </source>
</reference>
<sequence length="203" mass="22248">MMGKREESREELRRRLLDAAERRIVEGGLGGLRARDLTAEAGVALGSLYSAFESLDLLILQVNARTLARLDERLRHAAPEDLPPAERMVALARGYVRFALAERPLWAALFDHRLPEGVPVPEDHREAHVRIMRLIAGPLARLRPDLGPEGLSLRARTLFAAVHGVVHLSLTGQFVGTPREALEDEVVALVQSLVRGIPASASG</sequence>
<keyword evidence="2 4" id="KW-0238">DNA-binding</keyword>
<dbReference type="Pfam" id="PF00440">
    <property type="entry name" value="TetR_N"/>
    <property type="match status" value="1"/>
</dbReference>
<dbReference type="InterPro" id="IPR025996">
    <property type="entry name" value="MT1864/Rv1816-like_C"/>
</dbReference>
<feature type="DNA-binding region" description="H-T-H motif" evidence="4">
    <location>
        <begin position="33"/>
        <end position="52"/>
    </location>
</feature>
<gene>
    <name evidence="6" type="ORF">FHG71_09025</name>
</gene>
<dbReference type="SUPFAM" id="SSF46689">
    <property type="entry name" value="Homeodomain-like"/>
    <property type="match status" value="1"/>
</dbReference>
<proteinExistence type="predicted"/>
<keyword evidence="7" id="KW-1185">Reference proteome</keyword>